<name>A0ABX8DLJ4_9GAMM</name>
<keyword evidence="3" id="KW-1185">Reference proteome</keyword>
<keyword evidence="1" id="KW-1133">Transmembrane helix</keyword>
<feature type="transmembrane region" description="Helical" evidence="1">
    <location>
        <begin position="75"/>
        <end position="92"/>
    </location>
</feature>
<proteinExistence type="predicted"/>
<dbReference type="RefSeq" id="WP_213683249.1">
    <property type="nucleotide sequence ID" value="NZ_CP074572.1"/>
</dbReference>
<keyword evidence="1" id="KW-0812">Transmembrane</keyword>
<evidence type="ECO:0000313" key="2">
    <source>
        <dbReference type="EMBL" id="QVK24667.1"/>
    </source>
</evidence>
<dbReference type="EMBL" id="CP074572">
    <property type="protein sequence ID" value="QVK24667.1"/>
    <property type="molecule type" value="Genomic_DNA"/>
</dbReference>
<feature type="transmembrane region" description="Helical" evidence="1">
    <location>
        <begin position="49"/>
        <end position="68"/>
    </location>
</feature>
<sequence>MSERSKIRPDWFGKTVCGLLLGFSLALALTGWFAWFGPGGIDAQDKNQFNMWLLTFLWLCLLSLVYLFHSTRQALLWLGGANLLAWGLLFLLR</sequence>
<accession>A0ABX8DLJ4</accession>
<evidence type="ECO:0008006" key="4">
    <source>
        <dbReference type="Google" id="ProtNLM"/>
    </source>
</evidence>
<gene>
    <name evidence="2" type="ORF">KHX94_09780</name>
</gene>
<feature type="transmembrane region" description="Helical" evidence="1">
    <location>
        <begin position="12"/>
        <end position="37"/>
    </location>
</feature>
<keyword evidence="1" id="KW-0472">Membrane</keyword>
<organism evidence="2 3">
    <name type="scientific">Shewanella dokdonensis</name>
    <dbReference type="NCBI Taxonomy" id="712036"/>
    <lineage>
        <taxon>Bacteria</taxon>
        <taxon>Pseudomonadati</taxon>
        <taxon>Pseudomonadota</taxon>
        <taxon>Gammaproteobacteria</taxon>
        <taxon>Alteromonadales</taxon>
        <taxon>Shewanellaceae</taxon>
        <taxon>Shewanella</taxon>
    </lineage>
</organism>
<protein>
    <recommendedName>
        <fullName evidence="4">Iron uptake protein</fullName>
    </recommendedName>
</protein>
<evidence type="ECO:0000256" key="1">
    <source>
        <dbReference type="SAM" id="Phobius"/>
    </source>
</evidence>
<dbReference type="Proteomes" id="UP000676428">
    <property type="component" value="Chromosome"/>
</dbReference>
<reference evidence="2 3" key="1">
    <citation type="journal article" date="2012" name="Int. J. Syst. Evol. Microbiol.">
        <title>Shewanella dokdonensis sp. nov., isolated from seawater.</title>
        <authorList>
            <person name="Sung H.R."/>
            <person name="Yoon J.H."/>
            <person name="Ghim S.Y."/>
        </authorList>
    </citation>
    <scope>NUCLEOTIDE SEQUENCE [LARGE SCALE GENOMIC DNA]</scope>
    <source>
        <strain evidence="2 3">DSM 23626</strain>
    </source>
</reference>
<evidence type="ECO:0000313" key="3">
    <source>
        <dbReference type="Proteomes" id="UP000676428"/>
    </source>
</evidence>